<organism evidence="1 2">
    <name type="scientific">Flemingia macrophylla</name>
    <dbReference type="NCBI Taxonomy" id="520843"/>
    <lineage>
        <taxon>Eukaryota</taxon>
        <taxon>Viridiplantae</taxon>
        <taxon>Streptophyta</taxon>
        <taxon>Embryophyta</taxon>
        <taxon>Tracheophyta</taxon>
        <taxon>Spermatophyta</taxon>
        <taxon>Magnoliopsida</taxon>
        <taxon>eudicotyledons</taxon>
        <taxon>Gunneridae</taxon>
        <taxon>Pentapetalae</taxon>
        <taxon>rosids</taxon>
        <taxon>fabids</taxon>
        <taxon>Fabales</taxon>
        <taxon>Fabaceae</taxon>
        <taxon>Papilionoideae</taxon>
        <taxon>50 kb inversion clade</taxon>
        <taxon>NPAAA clade</taxon>
        <taxon>indigoferoid/millettioid clade</taxon>
        <taxon>Phaseoleae</taxon>
        <taxon>Flemingia</taxon>
    </lineage>
</organism>
<dbReference type="EMBL" id="JBGMDY010000007">
    <property type="protein sequence ID" value="KAL2327486.1"/>
    <property type="molecule type" value="Genomic_DNA"/>
</dbReference>
<keyword evidence="2" id="KW-1185">Reference proteome</keyword>
<comment type="caution">
    <text evidence="1">The sequence shown here is derived from an EMBL/GenBank/DDBJ whole genome shotgun (WGS) entry which is preliminary data.</text>
</comment>
<dbReference type="Proteomes" id="UP001603857">
    <property type="component" value="Unassembled WGS sequence"/>
</dbReference>
<sequence length="101" mass="11345">MLVGEKDIFEEESKSVVRKLVGEKRLYGEMKKTTLWKEVCGEILAYFQPNKVIPSFGRGSLKKWLTQSPCPGLRTPVFDGSGLKIPIPFPNPALPAFPPFH</sequence>
<gene>
    <name evidence="1" type="ORF">Fmac_020913</name>
</gene>
<proteinExistence type="predicted"/>
<dbReference type="AlphaFoldDB" id="A0ABD1LVI6"/>
<protein>
    <submittedName>
        <fullName evidence="1">Uncharacterized protein</fullName>
    </submittedName>
</protein>
<evidence type="ECO:0000313" key="1">
    <source>
        <dbReference type="EMBL" id="KAL2327486.1"/>
    </source>
</evidence>
<accession>A0ABD1LVI6</accession>
<evidence type="ECO:0000313" key="2">
    <source>
        <dbReference type="Proteomes" id="UP001603857"/>
    </source>
</evidence>
<reference evidence="1 2" key="1">
    <citation type="submission" date="2024-08" db="EMBL/GenBank/DDBJ databases">
        <title>Insights into the chromosomal genome structure of Flemingia macrophylla.</title>
        <authorList>
            <person name="Ding Y."/>
            <person name="Zhao Y."/>
            <person name="Bi W."/>
            <person name="Wu M."/>
            <person name="Zhao G."/>
            <person name="Gong Y."/>
            <person name="Li W."/>
            <person name="Zhang P."/>
        </authorList>
    </citation>
    <scope>NUCLEOTIDE SEQUENCE [LARGE SCALE GENOMIC DNA]</scope>
    <source>
        <strain evidence="1">DYQJB</strain>
        <tissue evidence="1">Leaf</tissue>
    </source>
</reference>
<name>A0ABD1LVI6_9FABA</name>